<dbReference type="CDD" id="cd00118">
    <property type="entry name" value="LysM"/>
    <property type="match status" value="1"/>
</dbReference>
<dbReference type="Gene3D" id="3.90.1720.10">
    <property type="entry name" value="endopeptidase domain like (from Nostoc punctiforme)"/>
    <property type="match status" value="1"/>
</dbReference>
<dbReference type="PROSITE" id="PS51935">
    <property type="entry name" value="NLPC_P60"/>
    <property type="match status" value="1"/>
</dbReference>
<protein>
    <submittedName>
        <fullName evidence="10">LysM peptidoglycan-binding domain-containing protein</fullName>
    </submittedName>
</protein>
<dbReference type="Proteomes" id="UP000292886">
    <property type="component" value="Chromosome"/>
</dbReference>
<reference evidence="11" key="1">
    <citation type="submission" date="2019-03" db="EMBL/GenBank/DDBJ databases">
        <title>Weissella sp. 26KH-42 Genome sequencing.</title>
        <authorList>
            <person name="Heo J."/>
            <person name="Kim S.-J."/>
            <person name="Kim J.-S."/>
            <person name="Hong S.-B."/>
            <person name="Kwon S.-W."/>
        </authorList>
    </citation>
    <scope>NUCLEOTIDE SEQUENCE [LARGE SCALE GENOMIC DNA]</scope>
    <source>
        <strain evidence="11">26KH-42</strain>
    </source>
</reference>
<evidence type="ECO:0000259" key="9">
    <source>
        <dbReference type="PROSITE" id="PS51935"/>
    </source>
</evidence>
<dbReference type="SUPFAM" id="SSF54001">
    <property type="entry name" value="Cysteine proteinases"/>
    <property type="match status" value="1"/>
</dbReference>
<keyword evidence="5" id="KW-0378">Hydrolase</keyword>
<dbReference type="Pfam" id="PF01476">
    <property type="entry name" value="LysM"/>
    <property type="match status" value="1"/>
</dbReference>
<dbReference type="InterPro" id="IPR038765">
    <property type="entry name" value="Papain-like_cys_pep_sf"/>
</dbReference>
<dbReference type="GO" id="GO:0008234">
    <property type="term" value="F:cysteine-type peptidase activity"/>
    <property type="evidence" value="ECO:0007669"/>
    <property type="project" value="UniProtKB-KW"/>
</dbReference>
<dbReference type="KEGG" id="wei:EQG49_08145"/>
<sequence>MNKIAKNLTLTMATAGAAILGTSIVGNADITVTAKRGDNVFEIAEKYKSTIDQVAAYNHLNNPRLIFKGQKIVIPSKASFEKFEKQQAEKKDANTATTVDGTSQQADQKIASMITYAKQFIGTPYVWAGSSPKGFDCSGLVSYVYKNSLGIDLPHQSGQQAKLTTKIDVSEAKAGDLYFWSRGGKVYHVAIAIGDGKFIEAPQPGKKVSINTVSNFKPQFAGRVSQLADLITASSDDVNADTTAADAQAIMTAAQFKQKGRVSYDNKTFTYYSPDGSNRSGMGAYTADGTYTLNGRDKDGYLILASSKPFGTKVMTPLGMGVVHDRGTVGNHYDIVIK</sequence>
<evidence type="ECO:0000256" key="1">
    <source>
        <dbReference type="ARBA" id="ARBA00007074"/>
    </source>
</evidence>
<feature type="chain" id="PRO_5039729960" evidence="7">
    <location>
        <begin position="29"/>
        <end position="338"/>
    </location>
</feature>
<dbReference type="SMART" id="SM00257">
    <property type="entry name" value="LysM"/>
    <property type="match status" value="1"/>
</dbReference>
<comment type="similarity">
    <text evidence="1">Belongs to the peptidase C40 family.</text>
</comment>
<dbReference type="EMBL" id="CP037940">
    <property type="protein sequence ID" value="QBO36440.1"/>
    <property type="molecule type" value="Genomic_DNA"/>
</dbReference>
<dbReference type="PANTHER" id="PTHR47053">
    <property type="entry name" value="MUREIN DD-ENDOPEPTIDASE MEPH-RELATED"/>
    <property type="match status" value="1"/>
</dbReference>
<dbReference type="GO" id="GO:0006508">
    <property type="term" value="P:proteolysis"/>
    <property type="evidence" value="ECO:0007669"/>
    <property type="project" value="UniProtKB-KW"/>
</dbReference>
<evidence type="ECO:0000259" key="8">
    <source>
        <dbReference type="PROSITE" id="PS51782"/>
    </source>
</evidence>
<dbReference type="AlphaFoldDB" id="A0A4P6YUL5"/>
<feature type="signal peptide" evidence="7">
    <location>
        <begin position="1"/>
        <end position="28"/>
    </location>
</feature>
<evidence type="ECO:0000256" key="6">
    <source>
        <dbReference type="ARBA" id="ARBA00022807"/>
    </source>
</evidence>
<keyword evidence="4" id="KW-0677">Repeat</keyword>
<dbReference type="InterPro" id="IPR036779">
    <property type="entry name" value="LysM_dom_sf"/>
</dbReference>
<dbReference type="PANTHER" id="PTHR47053:SF1">
    <property type="entry name" value="MUREIN DD-ENDOPEPTIDASE MEPH-RELATED"/>
    <property type="match status" value="1"/>
</dbReference>
<evidence type="ECO:0000313" key="10">
    <source>
        <dbReference type="EMBL" id="QBO36440.1"/>
    </source>
</evidence>
<organism evidence="10 11">
    <name type="scientific">Periweissella cryptocerci</name>
    <dbReference type="NCBI Taxonomy" id="2506420"/>
    <lineage>
        <taxon>Bacteria</taxon>
        <taxon>Bacillati</taxon>
        <taxon>Bacillota</taxon>
        <taxon>Bacilli</taxon>
        <taxon>Lactobacillales</taxon>
        <taxon>Lactobacillaceae</taxon>
        <taxon>Periweissella</taxon>
    </lineage>
</organism>
<dbReference type="Pfam" id="PF00877">
    <property type="entry name" value="NLPC_P60"/>
    <property type="match status" value="1"/>
</dbReference>
<evidence type="ECO:0000256" key="4">
    <source>
        <dbReference type="ARBA" id="ARBA00022737"/>
    </source>
</evidence>
<evidence type="ECO:0000256" key="2">
    <source>
        <dbReference type="ARBA" id="ARBA00022670"/>
    </source>
</evidence>
<name>A0A4P6YUL5_9LACO</name>
<dbReference type="InterPro" id="IPR000064">
    <property type="entry name" value="NLP_P60_dom"/>
</dbReference>
<feature type="domain" description="LysM" evidence="8">
    <location>
        <begin position="30"/>
        <end position="74"/>
    </location>
</feature>
<evidence type="ECO:0000256" key="3">
    <source>
        <dbReference type="ARBA" id="ARBA00022729"/>
    </source>
</evidence>
<evidence type="ECO:0000256" key="7">
    <source>
        <dbReference type="SAM" id="SignalP"/>
    </source>
</evidence>
<keyword evidence="2" id="KW-0645">Protease</keyword>
<dbReference type="RefSeq" id="WP_133363517.1">
    <property type="nucleotide sequence ID" value="NZ_CP037940.1"/>
</dbReference>
<evidence type="ECO:0000256" key="5">
    <source>
        <dbReference type="ARBA" id="ARBA00022801"/>
    </source>
</evidence>
<dbReference type="PROSITE" id="PS51782">
    <property type="entry name" value="LYSM"/>
    <property type="match status" value="1"/>
</dbReference>
<dbReference type="SUPFAM" id="SSF54106">
    <property type="entry name" value="LysM domain"/>
    <property type="match status" value="1"/>
</dbReference>
<dbReference type="InterPro" id="IPR051202">
    <property type="entry name" value="Peptidase_C40"/>
</dbReference>
<keyword evidence="11" id="KW-1185">Reference proteome</keyword>
<accession>A0A4P6YUL5</accession>
<gene>
    <name evidence="10" type="ORF">EQG49_08145</name>
</gene>
<proteinExistence type="inferred from homology"/>
<keyword evidence="6" id="KW-0788">Thiol protease</keyword>
<keyword evidence="3 7" id="KW-0732">Signal</keyword>
<dbReference type="Gene3D" id="3.10.350.10">
    <property type="entry name" value="LysM domain"/>
    <property type="match status" value="1"/>
</dbReference>
<dbReference type="InterPro" id="IPR018392">
    <property type="entry name" value="LysM"/>
</dbReference>
<dbReference type="OrthoDB" id="1654978at2"/>
<feature type="domain" description="NlpC/P60" evidence="9">
    <location>
        <begin position="107"/>
        <end position="231"/>
    </location>
</feature>
<evidence type="ECO:0000313" key="11">
    <source>
        <dbReference type="Proteomes" id="UP000292886"/>
    </source>
</evidence>